<dbReference type="PRINTS" id="PR00455">
    <property type="entry name" value="HTHTETR"/>
</dbReference>
<evidence type="ECO:0000256" key="1">
    <source>
        <dbReference type="ARBA" id="ARBA00023015"/>
    </source>
</evidence>
<accession>A6W6F5</accession>
<dbReference type="GO" id="GO:0003700">
    <property type="term" value="F:DNA-binding transcription factor activity"/>
    <property type="evidence" value="ECO:0007669"/>
    <property type="project" value="TreeGrafter"/>
</dbReference>
<keyword evidence="3" id="KW-0804">Transcription</keyword>
<name>A6W6F5_KINRD</name>
<dbReference type="STRING" id="266940.Krad_0906"/>
<keyword evidence="2 4" id="KW-0238">DNA-binding</keyword>
<dbReference type="AlphaFoldDB" id="A6W6F5"/>
<feature type="DNA-binding region" description="H-T-H motif" evidence="4">
    <location>
        <begin position="54"/>
        <end position="73"/>
    </location>
</feature>
<dbReference type="PANTHER" id="PTHR30055">
    <property type="entry name" value="HTH-TYPE TRANSCRIPTIONAL REGULATOR RUTR"/>
    <property type="match status" value="1"/>
</dbReference>
<evidence type="ECO:0000256" key="3">
    <source>
        <dbReference type="ARBA" id="ARBA00023163"/>
    </source>
</evidence>
<dbReference type="eggNOG" id="COG1309">
    <property type="taxonomic scope" value="Bacteria"/>
</dbReference>
<dbReference type="Pfam" id="PF00440">
    <property type="entry name" value="TetR_N"/>
    <property type="match status" value="1"/>
</dbReference>
<dbReference type="OrthoDB" id="3766519at2"/>
<dbReference type="EMBL" id="CP000750">
    <property type="protein sequence ID" value="ABS02394.1"/>
    <property type="molecule type" value="Genomic_DNA"/>
</dbReference>
<dbReference type="PANTHER" id="PTHR30055:SF234">
    <property type="entry name" value="HTH-TYPE TRANSCRIPTIONAL REGULATOR BETI"/>
    <property type="match status" value="1"/>
</dbReference>
<protein>
    <submittedName>
        <fullName evidence="7">Transcriptional regulator, TetR family</fullName>
    </submittedName>
</protein>
<evidence type="ECO:0000256" key="5">
    <source>
        <dbReference type="SAM" id="MobiDB-lite"/>
    </source>
</evidence>
<dbReference type="InterPro" id="IPR009057">
    <property type="entry name" value="Homeodomain-like_sf"/>
</dbReference>
<dbReference type="GO" id="GO:0000976">
    <property type="term" value="F:transcription cis-regulatory region binding"/>
    <property type="evidence" value="ECO:0007669"/>
    <property type="project" value="TreeGrafter"/>
</dbReference>
<keyword evidence="1" id="KW-0805">Transcription regulation</keyword>
<feature type="compositionally biased region" description="Basic and acidic residues" evidence="5">
    <location>
        <begin position="1"/>
        <end position="10"/>
    </location>
</feature>
<keyword evidence="8" id="KW-1185">Reference proteome</keyword>
<dbReference type="HOGENOM" id="CLU_069356_20_1_11"/>
<feature type="domain" description="HTH tetR-type" evidence="6">
    <location>
        <begin position="31"/>
        <end position="91"/>
    </location>
</feature>
<feature type="region of interest" description="Disordered" evidence="5">
    <location>
        <begin position="1"/>
        <end position="32"/>
    </location>
</feature>
<dbReference type="PROSITE" id="PS50977">
    <property type="entry name" value="HTH_TETR_2"/>
    <property type="match status" value="1"/>
</dbReference>
<evidence type="ECO:0000313" key="7">
    <source>
        <dbReference type="EMBL" id="ABS02394.1"/>
    </source>
</evidence>
<sequence length="232" mass="23817">MSSGVARREPGAAGTGRVGRPRTRAGAGSGRTPRQEILDAAAALFGESGYAATSTRAIAERVGIRQASLYYHFAGKDEILRELLEASVRPTLDVADALRSAAADPAAALHALVVVDVGTLLAGPLGVAALYVVPEVRQPRFEVFRDHRRRLLAVYAALAADLVPAGHPVEPAVLGHACLHLVEMAPSLPPTPGLAAQVAAACLGAVGVTGERAAAAARDGDRVRRAVVPPGA</sequence>
<dbReference type="SUPFAM" id="SSF46689">
    <property type="entry name" value="Homeodomain-like"/>
    <property type="match status" value="1"/>
</dbReference>
<proteinExistence type="predicted"/>
<evidence type="ECO:0000259" key="6">
    <source>
        <dbReference type="PROSITE" id="PS50977"/>
    </source>
</evidence>
<dbReference type="InterPro" id="IPR050109">
    <property type="entry name" value="HTH-type_TetR-like_transc_reg"/>
</dbReference>
<dbReference type="Proteomes" id="UP000001116">
    <property type="component" value="Chromosome"/>
</dbReference>
<reference evidence="8" key="1">
    <citation type="journal article" date="2008" name="PLoS ONE">
        <title>Survival in nuclear waste, extreme resistance, and potential applications gleaned from the genome sequence of Kineococcus radiotolerans SRS30216.</title>
        <authorList>
            <person name="Bagwell C.E."/>
            <person name="Bhat S."/>
            <person name="Hawkins G.M."/>
            <person name="Smith B.W."/>
            <person name="Biswas T."/>
            <person name="Hoover T.R."/>
            <person name="Saunders E."/>
            <person name="Han C.S."/>
            <person name="Tsodikov O.V."/>
            <person name="Shimkets L.J."/>
        </authorList>
    </citation>
    <scope>NUCLEOTIDE SEQUENCE [LARGE SCALE GENOMIC DNA]</scope>
    <source>
        <strain evidence="8">ATCC BAA-149 / DSM 14245 / SRS30216</strain>
    </source>
</reference>
<evidence type="ECO:0000313" key="8">
    <source>
        <dbReference type="Proteomes" id="UP000001116"/>
    </source>
</evidence>
<dbReference type="KEGG" id="kra:Krad_0906"/>
<dbReference type="RefSeq" id="WP_012084756.1">
    <property type="nucleotide sequence ID" value="NC_009664.2"/>
</dbReference>
<evidence type="ECO:0000256" key="4">
    <source>
        <dbReference type="PROSITE-ProRule" id="PRU00335"/>
    </source>
</evidence>
<evidence type="ECO:0000256" key="2">
    <source>
        <dbReference type="ARBA" id="ARBA00023125"/>
    </source>
</evidence>
<dbReference type="Gene3D" id="1.10.357.10">
    <property type="entry name" value="Tetracycline Repressor, domain 2"/>
    <property type="match status" value="1"/>
</dbReference>
<organism evidence="7 8">
    <name type="scientific">Kineococcus radiotolerans (strain ATCC BAA-149 / DSM 14245 / SRS30216)</name>
    <dbReference type="NCBI Taxonomy" id="266940"/>
    <lineage>
        <taxon>Bacteria</taxon>
        <taxon>Bacillati</taxon>
        <taxon>Actinomycetota</taxon>
        <taxon>Actinomycetes</taxon>
        <taxon>Kineosporiales</taxon>
        <taxon>Kineosporiaceae</taxon>
        <taxon>Kineococcus</taxon>
    </lineage>
</organism>
<dbReference type="InterPro" id="IPR001647">
    <property type="entry name" value="HTH_TetR"/>
</dbReference>
<gene>
    <name evidence="7" type="ordered locus">Krad_0906</name>
</gene>